<organism evidence="2 3">
    <name type="scientific">Lysinibacillus sphaericus</name>
    <name type="common">Bacillus sphaericus</name>
    <dbReference type="NCBI Taxonomy" id="1421"/>
    <lineage>
        <taxon>Bacteria</taxon>
        <taxon>Bacillati</taxon>
        <taxon>Bacillota</taxon>
        <taxon>Bacilli</taxon>
        <taxon>Bacillales</taxon>
        <taxon>Bacillaceae</taxon>
        <taxon>Lysinibacillus</taxon>
    </lineage>
</organism>
<sequence>MEQVIVTTTSSVGRQLVVQMVKWLVDYFYMPDDGRNQYHKAFCVKCGLIIIAIGVPVIIACWQ</sequence>
<evidence type="ECO:0000256" key="1">
    <source>
        <dbReference type="SAM" id="Phobius"/>
    </source>
</evidence>
<dbReference type="EMBL" id="CP019980">
    <property type="protein sequence ID" value="AVK96691.1"/>
    <property type="molecule type" value="Genomic_DNA"/>
</dbReference>
<reference evidence="2 3" key="1">
    <citation type="submission" date="2017-03" db="EMBL/GenBank/DDBJ databases">
        <title>The whole genome sequencing and assembly of Lysinibacillus sphaericus DSM 28T strain.</title>
        <authorList>
            <person name="Lee Y.-J."/>
            <person name="Yi H."/>
            <person name="Bahn Y.-S."/>
            <person name="Kim J.F."/>
            <person name="Lee D.-W."/>
        </authorList>
    </citation>
    <scope>NUCLEOTIDE SEQUENCE [LARGE SCALE GENOMIC DNA]</scope>
    <source>
        <strain evidence="2 3">DSM 28</strain>
    </source>
</reference>
<dbReference type="AlphaFoldDB" id="A0A2S0K035"/>
<protein>
    <submittedName>
        <fullName evidence="2">Uncharacterized protein</fullName>
    </submittedName>
</protein>
<dbReference type="Proteomes" id="UP000238825">
    <property type="component" value="Chromosome"/>
</dbReference>
<accession>A0A2S0K035</accession>
<gene>
    <name evidence="2" type="ORF">LS41612_10645</name>
</gene>
<evidence type="ECO:0000313" key="2">
    <source>
        <dbReference type="EMBL" id="AVK96691.1"/>
    </source>
</evidence>
<keyword evidence="1" id="KW-1133">Transmembrane helix</keyword>
<keyword evidence="1" id="KW-0812">Transmembrane</keyword>
<feature type="transmembrane region" description="Helical" evidence="1">
    <location>
        <begin position="38"/>
        <end position="62"/>
    </location>
</feature>
<evidence type="ECO:0000313" key="3">
    <source>
        <dbReference type="Proteomes" id="UP000238825"/>
    </source>
</evidence>
<name>A0A2S0K035_LYSSH</name>
<keyword evidence="1" id="KW-0472">Membrane</keyword>
<proteinExistence type="predicted"/>